<feature type="transmembrane region" description="Helical" evidence="5">
    <location>
        <begin position="141"/>
        <end position="164"/>
    </location>
</feature>
<keyword evidence="4 5" id="KW-0472">Membrane</keyword>
<evidence type="ECO:0000256" key="5">
    <source>
        <dbReference type="SAM" id="Phobius"/>
    </source>
</evidence>
<organism evidence="7 8">
    <name type="scientific">Alkalicoccobacillus plakortidis</name>
    <dbReference type="NCBI Taxonomy" id="444060"/>
    <lineage>
        <taxon>Bacteria</taxon>
        <taxon>Bacillati</taxon>
        <taxon>Bacillota</taxon>
        <taxon>Bacilli</taxon>
        <taxon>Bacillales</taxon>
        <taxon>Bacillaceae</taxon>
        <taxon>Alkalicoccobacillus</taxon>
    </lineage>
</organism>
<dbReference type="AlphaFoldDB" id="A0A9D5DP85"/>
<evidence type="ECO:0000256" key="1">
    <source>
        <dbReference type="ARBA" id="ARBA00004141"/>
    </source>
</evidence>
<feature type="transmembrane region" description="Helical" evidence="5">
    <location>
        <begin position="30"/>
        <end position="48"/>
    </location>
</feature>
<feature type="transmembrane region" description="Helical" evidence="5">
    <location>
        <begin position="176"/>
        <end position="201"/>
    </location>
</feature>
<evidence type="ECO:0000259" key="6">
    <source>
        <dbReference type="Pfam" id="PF04893"/>
    </source>
</evidence>
<dbReference type="Proteomes" id="UP000051061">
    <property type="component" value="Unassembled WGS sequence"/>
</dbReference>
<dbReference type="EMBL" id="LJJD01000041">
    <property type="protein sequence ID" value="KQL51637.1"/>
    <property type="molecule type" value="Genomic_DNA"/>
</dbReference>
<dbReference type="GO" id="GO:0016020">
    <property type="term" value="C:membrane"/>
    <property type="evidence" value="ECO:0007669"/>
    <property type="project" value="UniProtKB-SubCell"/>
</dbReference>
<evidence type="ECO:0000256" key="2">
    <source>
        <dbReference type="ARBA" id="ARBA00022692"/>
    </source>
</evidence>
<keyword evidence="2 5" id="KW-0812">Transmembrane</keyword>
<evidence type="ECO:0000256" key="4">
    <source>
        <dbReference type="ARBA" id="ARBA00023136"/>
    </source>
</evidence>
<comment type="subcellular location">
    <subcellularLocation>
        <location evidence="1">Membrane</location>
        <topology evidence="1">Multi-pass membrane protein</topology>
    </subcellularLocation>
</comment>
<evidence type="ECO:0000313" key="7">
    <source>
        <dbReference type="EMBL" id="KQL51637.1"/>
    </source>
</evidence>
<keyword evidence="3 5" id="KW-1133">Transmembrane helix</keyword>
<name>A0A9D5DP85_9BACI</name>
<feature type="domain" description="Yip1" evidence="6">
    <location>
        <begin position="9"/>
        <end position="190"/>
    </location>
</feature>
<feature type="transmembrane region" description="Helical" evidence="5">
    <location>
        <begin position="104"/>
        <end position="129"/>
    </location>
</feature>
<gene>
    <name evidence="7" type="ORF">AN965_19640</name>
</gene>
<dbReference type="InterPro" id="IPR006977">
    <property type="entry name" value="Yip1_dom"/>
</dbReference>
<evidence type="ECO:0000313" key="8">
    <source>
        <dbReference type="Proteomes" id="UP000051061"/>
    </source>
</evidence>
<comment type="caution">
    <text evidence="7">The sequence shown here is derived from an EMBL/GenBank/DDBJ whole genome shotgun (WGS) entry which is preliminary data.</text>
</comment>
<feature type="transmembrane region" description="Helical" evidence="5">
    <location>
        <begin position="60"/>
        <end position="92"/>
    </location>
</feature>
<sequence>MKQTNPWLAIWVAPRQTMKDTLKSDIHKQATLILSIIFGGLTGFWFSRSETLLLASTGNFFPLIVTILIGAFTGPILYYGFSFAFGHVGGWYGGNGNIKATRKVFVYALFMPGIFVGLLNLILFGLALLTLQAQTPILRTIVSFGSVMIDLTVVWVFGIFLIAYSEAQKIGMMKALLVIIAMIGCLAGLYIVVDLLAHLLIG</sequence>
<evidence type="ECO:0000256" key="3">
    <source>
        <dbReference type="ARBA" id="ARBA00022989"/>
    </source>
</evidence>
<accession>A0A9D5DP85</accession>
<protein>
    <recommendedName>
        <fullName evidence="6">Yip1 domain-containing protein</fullName>
    </recommendedName>
</protein>
<dbReference type="Pfam" id="PF04893">
    <property type="entry name" value="Yip1"/>
    <property type="match status" value="1"/>
</dbReference>
<keyword evidence="8" id="KW-1185">Reference proteome</keyword>
<proteinExistence type="predicted"/>
<reference evidence="7 8" key="1">
    <citation type="submission" date="2015-09" db="EMBL/GenBank/DDBJ databases">
        <title>Genome sequencing project for genomic taxonomy and phylogenomics of Bacillus-like bacteria.</title>
        <authorList>
            <person name="Liu B."/>
            <person name="Wang J."/>
            <person name="Zhu Y."/>
            <person name="Liu G."/>
            <person name="Chen Q."/>
            <person name="Chen Z."/>
            <person name="Lan J."/>
            <person name="Che J."/>
            <person name="Ge C."/>
            <person name="Shi H."/>
            <person name="Pan Z."/>
            <person name="Liu X."/>
        </authorList>
    </citation>
    <scope>NUCLEOTIDE SEQUENCE [LARGE SCALE GENOMIC DNA]</scope>
    <source>
        <strain evidence="7 8">DSM 19153</strain>
    </source>
</reference>